<evidence type="ECO:0000256" key="1">
    <source>
        <dbReference type="SAM" id="SignalP"/>
    </source>
</evidence>
<dbReference type="AlphaFoldDB" id="A0A1B9GEW7"/>
<dbReference type="EMBL" id="CP144541">
    <property type="protein sequence ID" value="WVW80370.1"/>
    <property type="molecule type" value="Genomic_DNA"/>
</dbReference>
<reference evidence="2" key="3">
    <citation type="submission" date="2014-01" db="EMBL/GenBank/DDBJ databases">
        <title>Evolution of pathogenesis and genome organization in the Tremellales.</title>
        <authorList>
            <person name="Cuomo C."/>
            <person name="Litvintseva A."/>
            <person name="Heitman J."/>
            <person name="Chen Y."/>
            <person name="Sun S."/>
            <person name="Springer D."/>
            <person name="Dromer F."/>
            <person name="Young S."/>
            <person name="Zeng Q."/>
            <person name="Chapman S."/>
            <person name="Gujja S."/>
            <person name="Saif S."/>
            <person name="Birren B."/>
        </authorList>
    </citation>
    <scope>NUCLEOTIDE SEQUENCE</scope>
    <source>
        <strain evidence="2">CBS 10118</strain>
    </source>
</reference>
<evidence type="ECO:0000313" key="2">
    <source>
        <dbReference type="EMBL" id="OCF29536.1"/>
    </source>
</evidence>
<sequence>MIFGYSFILFIAISLSVLPSDILATHRFPISPRAPSPGGKPLLKQTTRAQIIARSKRPARRARASPVAPPDPVYGPGVSYGLYYSGSGMIETDGVHYAPTLDVAITIVPHCNNQANRPPVTIQFSGDTPQNTAIQQCANQAASLSGTYYSFQIYYDETPSGGGDAAWVCTSYYNGNTDTSYFNVQRTTASPVYGYSFNGDA</sequence>
<feature type="signal peptide" evidence="1">
    <location>
        <begin position="1"/>
        <end position="24"/>
    </location>
</feature>
<dbReference type="Proteomes" id="UP000092730">
    <property type="component" value="Chromosome 1"/>
</dbReference>
<organism evidence="2">
    <name type="scientific">Kwoniella bestiolae CBS 10118</name>
    <dbReference type="NCBI Taxonomy" id="1296100"/>
    <lineage>
        <taxon>Eukaryota</taxon>
        <taxon>Fungi</taxon>
        <taxon>Dikarya</taxon>
        <taxon>Basidiomycota</taxon>
        <taxon>Agaricomycotina</taxon>
        <taxon>Tremellomycetes</taxon>
        <taxon>Tremellales</taxon>
        <taxon>Cryptococcaceae</taxon>
        <taxon>Kwoniella</taxon>
    </lineage>
</organism>
<feature type="chain" id="PRO_5042335035" description="Ubiquitin 3 binding protein But2 C-terminal domain-containing protein" evidence="1">
    <location>
        <begin position="25"/>
        <end position="201"/>
    </location>
</feature>
<gene>
    <name evidence="2" type="ORF">I302_01043</name>
    <name evidence="3" type="ORF">I302_102350</name>
</gene>
<keyword evidence="1" id="KW-0732">Signal</keyword>
<reference evidence="3" key="4">
    <citation type="submission" date="2024-02" db="EMBL/GenBank/DDBJ databases">
        <title>Comparative genomics of Cryptococcus and Kwoniella reveals pathogenesis evolution and contrasting modes of karyotype evolution via chromosome fusion or intercentromeric recombination.</title>
        <authorList>
            <person name="Coelho M.A."/>
            <person name="David-Palma M."/>
            <person name="Shea T."/>
            <person name="Bowers K."/>
            <person name="McGinley-Smith S."/>
            <person name="Mohammad A.W."/>
            <person name="Gnirke A."/>
            <person name="Yurkov A.M."/>
            <person name="Nowrousian M."/>
            <person name="Sun S."/>
            <person name="Cuomo C.A."/>
            <person name="Heitman J."/>
        </authorList>
    </citation>
    <scope>NUCLEOTIDE SEQUENCE</scope>
    <source>
        <strain evidence="3">CBS 10118</strain>
    </source>
</reference>
<dbReference type="EMBL" id="KI894018">
    <property type="protein sequence ID" value="OCF29536.1"/>
    <property type="molecule type" value="Genomic_DNA"/>
</dbReference>
<keyword evidence="4" id="KW-1185">Reference proteome</keyword>
<dbReference type="VEuPathDB" id="FungiDB:I302_01043"/>
<reference evidence="3" key="2">
    <citation type="submission" date="2013-07" db="EMBL/GenBank/DDBJ databases">
        <authorList>
            <consortium name="The Broad Institute Genome Sequencing Platform"/>
            <person name="Cuomo C."/>
            <person name="Litvintseva A."/>
            <person name="Chen Y."/>
            <person name="Heitman J."/>
            <person name="Sun S."/>
            <person name="Springer D."/>
            <person name="Dromer F."/>
            <person name="Young S.K."/>
            <person name="Zeng Q."/>
            <person name="Gargeya S."/>
            <person name="Fitzgerald M."/>
            <person name="Abouelleil A."/>
            <person name="Alvarado L."/>
            <person name="Berlin A.M."/>
            <person name="Chapman S.B."/>
            <person name="Dewar J."/>
            <person name="Goldberg J."/>
            <person name="Griggs A."/>
            <person name="Gujja S."/>
            <person name="Hansen M."/>
            <person name="Howarth C."/>
            <person name="Imamovic A."/>
            <person name="Larimer J."/>
            <person name="McCowan C."/>
            <person name="Murphy C."/>
            <person name="Pearson M."/>
            <person name="Priest M."/>
            <person name="Roberts A."/>
            <person name="Saif S."/>
            <person name="Shea T."/>
            <person name="Sykes S."/>
            <person name="Wortman J."/>
            <person name="Nusbaum C."/>
            <person name="Birren B."/>
        </authorList>
    </citation>
    <scope>NUCLEOTIDE SEQUENCE</scope>
    <source>
        <strain evidence="3">CBS 10118</strain>
    </source>
</reference>
<protein>
    <recommendedName>
        <fullName evidence="5">Ubiquitin 3 binding protein But2 C-terminal domain-containing protein</fullName>
    </recommendedName>
</protein>
<accession>A0A1B9GEW7</accession>
<evidence type="ECO:0000313" key="4">
    <source>
        <dbReference type="Proteomes" id="UP000092730"/>
    </source>
</evidence>
<name>A0A1B9GEW7_9TREE</name>
<dbReference type="GeneID" id="30205442"/>
<proteinExistence type="predicted"/>
<evidence type="ECO:0008006" key="5">
    <source>
        <dbReference type="Google" id="ProtNLM"/>
    </source>
</evidence>
<dbReference type="RefSeq" id="XP_019050606.1">
    <property type="nucleotide sequence ID" value="XM_019187728.1"/>
</dbReference>
<dbReference type="OrthoDB" id="2564859at2759"/>
<reference evidence="2" key="1">
    <citation type="submission" date="2013-07" db="EMBL/GenBank/DDBJ databases">
        <title>The Genome Sequence of Cryptococcus bestiolae CBS10118.</title>
        <authorList>
            <consortium name="The Broad Institute Genome Sequencing Platform"/>
            <person name="Cuomo C."/>
            <person name="Litvintseva A."/>
            <person name="Chen Y."/>
            <person name="Heitman J."/>
            <person name="Sun S."/>
            <person name="Springer D."/>
            <person name="Dromer F."/>
            <person name="Young S.K."/>
            <person name="Zeng Q."/>
            <person name="Gargeya S."/>
            <person name="Fitzgerald M."/>
            <person name="Abouelleil A."/>
            <person name="Alvarado L."/>
            <person name="Berlin A.M."/>
            <person name="Chapman S.B."/>
            <person name="Dewar J."/>
            <person name="Goldberg J."/>
            <person name="Griggs A."/>
            <person name="Gujja S."/>
            <person name="Hansen M."/>
            <person name="Howarth C."/>
            <person name="Imamovic A."/>
            <person name="Larimer J."/>
            <person name="McCowan C."/>
            <person name="Murphy C."/>
            <person name="Pearson M."/>
            <person name="Priest M."/>
            <person name="Roberts A."/>
            <person name="Saif S."/>
            <person name="Shea T."/>
            <person name="Sykes S."/>
            <person name="Wortman J."/>
            <person name="Nusbaum C."/>
            <person name="Birren B."/>
        </authorList>
    </citation>
    <scope>NUCLEOTIDE SEQUENCE [LARGE SCALE GENOMIC DNA]</scope>
    <source>
        <strain evidence="2">CBS 10118</strain>
    </source>
</reference>
<dbReference type="KEGG" id="kbi:30205442"/>
<evidence type="ECO:0000313" key="3">
    <source>
        <dbReference type="EMBL" id="WVW80370.1"/>
    </source>
</evidence>